<gene>
    <name evidence="1" type="ORF">P174DRAFT_502570</name>
</gene>
<sequence length="104" mass="12250">MPKGRRKVDRLAVAQAKSYIQGVNQEKDQHHCFIYLTESTFDKKDTQDVYKVCEFAIKGLPAGTNYEKWISKLLIKADIIKDIRRAKHMFTHYDLMNIHNFSIF</sequence>
<comment type="caution">
    <text evidence="1">The sequence shown here is derived from an EMBL/GenBank/DDBJ whole genome shotgun (WGS) entry which is preliminary data.</text>
</comment>
<accession>A0A2I1CC01</accession>
<dbReference type="GeneID" id="36538439"/>
<keyword evidence="2" id="KW-1185">Reference proteome</keyword>
<name>A0A2I1CC01_ASPN1</name>
<dbReference type="VEuPathDB" id="FungiDB:P174DRAFT_502570"/>
<reference evidence="2" key="1">
    <citation type="journal article" date="2018" name="Proc. Natl. Acad. Sci. U.S.A.">
        <title>Linking secondary metabolites to gene clusters through genome sequencing of six diverse Aspergillus species.</title>
        <authorList>
            <person name="Kaerboelling I."/>
            <person name="Vesth T.C."/>
            <person name="Frisvad J.C."/>
            <person name="Nybo J.L."/>
            <person name="Theobald S."/>
            <person name="Kuo A."/>
            <person name="Bowyer P."/>
            <person name="Matsuda Y."/>
            <person name="Mondo S."/>
            <person name="Lyhne E.K."/>
            <person name="Kogle M.E."/>
            <person name="Clum A."/>
            <person name="Lipzen A."/>
            <person name="Salamov A."/>
            <person name="Ngan C.Y."/>
            <person name="Daum C."/>
            <person name="Chiniquy J."/>
            <person name="Barry K."/>
            <person name="LaButti K."/>
            <person name="Haridas S."/>
            <person name="Simmons B.A."/>
            <person name="Magnuson J.K."/>
            <person name="Mortensen U.H."/>
            <person name="Larsen T.O."/>
            <person name="Grigoriev I.V."/>
            <person name="Baker S.E."/>
            <person name="Andersen M.R."/>
        </authorList>
    </citation>
    <scope>NUCLEOTIDE SEQUENCE [LARGE SCALE GENOMIC DNA]</scope>
    <source>
        <strain evidence="2">IBT 16806</strain>
    </source>
</reference>
<organism evidence="1 2">
    <name type="scientific">Aspergillus novofumigatus (strain IBT 16806)</name>
    <dbReference type="NCBI Taxonomy" id="1392255"/>
    <lineage>
        <taxon>Eukaryota</taxon>
        <taxon>Fungi</taxon>
        <taxon>Dikarya</taxon>
        <taxon>Ascomycota</taxon>
        <taxon>Pezizomycotina</taxon>
        <taxon>Eurotiomycetes</taxon>
        <taxon>Eurotiomycetidae</taxon>
        <taxon>Eurotiales</taxon>
        <taxon>Aspergillaceae</taxon>
        <taxon>Aspergillus</taxon>
        <taxon>Aspergillus subgen. Fumigati</taxon>
    </lineage>
</organism>
<evidence type="ECO:0000313" key="2">
    <source>
        <dbReference type="Proteomes" id="UP000234474"/>
    </source>
</evidence>
<dbReference type="EMBL" id="MSZS01000003">
    <property type="protein sequence ID" value="PKX95159.1"/>
    <property type="molecule type" value="Genomic_DNA"/>
</dbReference>
<dbReference type="Proteomes" id="UP000234474">
    <property type="component" value="Unassembled WGS sequence"/>
</dbReference>
<evidence type="ECO:0000313" key="1">
    <source>
        <dbReference type="EMBL" id="PKX95159.1"/>
    </source>
</evidence>
<dbReference type="RefSeq" id="XP_024683754.1">
    <property type="nucleotide sequence ID" value="XM_024831102.1"/>
</dbReference>
<dbReference type="AlphaFoldDB" id="A0A2I1CC01"/>
<protein>
    <submittedName>
        <fullName evidence="1">Uncharacterized protein</fullName>
    </submittedName>
</protein>
<proteinExistence type="predicted"/>